<keyword evidence="2" id="KW-0808">Transferase</keyword>
<keyword evidence="3" id="KW-1185">Reference proteome</keyword>
<dbReference type="InterPro" id="IPR039430">
    <property type="entry name" value="Thymidylate_kin-like_dom"/>
</dbReference>
<dbReference type="Gene3D" id="3.40.50.300">
    <property type="entry name" value="P-loop containing nucleotide triphosphate hydrolases"/>
    <property type="match status" value="1"/>
</dbReference>
<sequence length="211" mass="23149">MSLPHVYQPIDINSPRGPLVVLEGVSAIGKTTLAQVLTERLGATGLHTLPLPHSGWSPVVNSQLRSLPQFAFYLSGVLHASDSIRLCRSIGPVVADRYISSVIACHAAVHRIEVATVIELLEPFRSYLEIPTRTFYLRCSESSLRERMAVKQDVRQDDTDLFAVPGRLARLLANFEKVAASDPSAVLVRTDDRTPDELADWITAHLEADGA</sequence>
<accession>A0ABW8LJ77</accession>
<dbReference type="Pfam" id="PF02223">
    <property type="entry name" value="Thymidylate_kin"/>
    <property type="match status" value="1"/>
</dbReference>
<evidence type="ECO:0000259" key="1">
    <source>
        <dbReference type="Pfam" id="PF02223"/>
    </source>
</evidence>
<dbReference type="EMBL" id="JBJDQH010000004">
    <property type="protein sequence ID" value="MFK4265951.1"/>
    <property type="molecule type" value="Genomic_DNA"/>
</dbReference>
<proteinExistence type="predicted"/>
<dbReference type="Proteomes" id="UP001620295">
    <property type="component" value="Unassembled WGS sequence"/>
</dbReference>
<gene>
    <name evidence="2" type="ORF">ACI2L5_13530</name>
</gene>
<dbReference type="RefSeq" id="WP_404746296.1">
    <property type="nucleotide sequence ID" value="NZ_JBJDQH010000004.1"/>
</dbReference>
<keyword evidence="2" id="KW-0418">Kinase</keyword>
<name>A0ABW8LJ77_9ACTN</name>
<organism evidence="2 3">
    <name type="scientific">Streptomyces milbemycinicus</name>
    <dbReference type="NCBI Taxonomy" id="476552"/>
    <lineage>
        <taxon>Bacteria</taxon>
        <taxon>Bacillati</taxon>
        <taxon>Actinomycetota</taxon>
        <taxon>Actinomycetes</taxon>
        <taxon>Kitasatosporales</taxon>
        <taxon>Streptomycetaceae</taxon>
        <taxon>Streptomyces</taxon>
    </lineage>
</organism>
<protein>
    <submittedName>
        <fullName evidence="2">Thymidylate kinase</fullName>
    </submittedName>
</protein>
<evidence type="ECO:0000313" key="2">
    <source>
        <dbReference type="EMBL" id="MFK4265951.1"/>
    </source>
</evidence>
<dbReference type="SUPFAM" id="SSF52540">
    <property type="entry name" value="P-loop containing nucleoside triphosphate hydrolases"/>
    <property type="match status" value="1"/>
</dbReference>
<feature type="domain" description="Thymidylate kinase-like" evidence="1">
    <location>
        <begin position="22"/>
        <end position="156"/>
    </location>
</feature>
<evidence type="ECO:0000313" key="3">
    <source>
        <dbReference type="Proteomes" id="UP001620295"/>
    </source>
</evidence>
<dbReference type="InterPro" id="IPR027417">
    <property type="entry name" value="P-loop_NTPase"/>
</dbReference>
<comment type="caution">
    <text evidence="2">The sequence shown here is derived from an EMBL/GenBank/DDBJ whole genome shotgun (WGS) entry which is preliminary data.</text>
</comment>
<dbReference type="GO" id="GO:0016301">
    <property type="term" value="F:kinase activity"/>
    <property type="evidence" value="ECO:0007669"/>
    <property type="project" value="UniProtKB-KW"/>
</dbReference>
<reference evidence="2 3" key="1">
    <citation type="submission" date="2024-11" db="EMBL/GenBank/DDBJ databases">
        <title>The Natural Products Discovery Center: Release of the First 8490 Sequenced Strains for Exploring Actinobacteria Biosynthetic Diversity.</title>
        <authorList>
            <person name="Kalkreuter E."/>
            <person name="Kautsar S.A."/>
            <person name="Yang D."/>
            <person name="Bader C.D."/>
            <person name="Teijaro C.N."/>
            <person name="Fluegel L."/>
            <person name="Davis C.M."/>
            <person name="Simpson J.R."/>
            <person name="Lauterbach L."/>
            <person name="Steele A.D."/>
            <person name="Gui C."/>
            <person name="Meng S."/>
            <person name="Li G."/>
            <person name="Viehrig K."/>
            <person name="Ye F."/>
            <person name="Su P."/>
            <person name="Kiefer A.F."/>
            <person name="Nichols A."/>
            <person name="Cepeda A.J."/>
            <person name="Yan W."/>
            <person name="Fan B."/>
            <person name="Jiang Y."/>
            <person name="Adhikari A."/>
            <person name="Zheng C.-J."/>
            <person name="Schuster L."/>
            <person name="Cowan T.M."/>
            <person name="Smanski M.J."/>
            <person name="Chevrette M.G."/>
            <person name="De Carvalho L.P.S."/>
            <person name="Shen B."/>
        </authorList>
    </citation>
    <scope>NUCLEOTIDE SEQUENCE [LARGE SCALE GENOMIC DNA]</scope>
    <source>
        <strain evidence="2 3">NPDC020863</strain>
    </source>
</reference>